<keyword evidence="2" id="KW-1185">Reference proteome</keyword>
<reference evidence="1 2" key="1">
    <citation type="submission" date="2015-04" db="EMBL/GenBank/DDBJ databases">
        <title>Taxonomic description and genome sequence of Bacillus campisalis sp. nov., a novel member of the genus Bacillus isolated from solar saltern.</title>
        <authorList>
            <person name="Mathan Kumar R."/>
            <person name="Kaur G."/>
            <person name="Kumar A."/>
            <person name="Singh N.K."/>
            <person name="Kaur N."/>
            <person name="Kumar N."/>
            <person name="Mayilraj S."/>
        </authorList>
    </citation>
    <scope>NUCLEOTIDE SEQUENCE [LARGE SCALE GENOMIC DNA]</scope>
    <source>
        <strain evidence="1 2">SA2-6</strain>
    </source>
</reference>
<dbReference type="PATRIC" id="fig|1408103.3.peg.4543"/>
<name>A0A0M2SNQ4_9BACI</name>
<dbReference type="RefSeq" id="WP_046525640.1">
    <property type="nucleotide sequence ID" value="NZ_LAYY01000037.1"/>
</dbReference>
<evidence type="ECO:0000313" key="2">
    <source>
        <dbReference type="Proteomes" id="UP000034166"/>
    </source>
</evidence>
<dbReference type="Proteomes" id="UP000034166">
    <property type="component" value="Unassembled WGS sequence"/>
</dbReference>
<organism evidence="1 2">
    <name type="scientific">Mesobacillus campisalis</name>
    <dbReference type="NCBI Taxonomy" id="1408103"/>
    <lineage>
        <taxon>Bacteria</taxon>
        <taxon>Bacillati</taxon>
        <taxon>Bacillota</taxon>
        <taxon>Bacilli</taxon>
        <taxon>Bacillales</taxon>
        <taxon>Bacillaceae</taxon>
        <taxon>Mesobacillus</taxon>
    </lineage>
</organism>
<comment type="caution">
    <text evidence="1">The sequence shown here is derived from an EMBL/GenBank/DDBJ whole genome shotgun (WGS) entry which is preliminary data.</text>
</comment>
<proteinExistence type="predicted"/>
<protein>
    <recommendedName>
        <fullName evidence="3">Cytosolic protein</fullName>
    </recommendedName>
</protein>
<sequence>MKLIDELYEMYRHKLTGDEEDIDMLAFAFLEEMSREDLLHIIKDMDKQELYDLMGIYLIESLKGKFAQEEYGQHRAPFFQSRNIH</sequence>
<gene>
    <name evidence="1" type="ORF">WQ57_20630</name>
</gene>
<evidence type="ECO:0008006" key="3">
    <source>
        <dbReference type="Google" id="ProtNLM"/>
    </source>
</evidence>
<dbReference type="EMBL" id="LAYY01000037">
    <property type="protein sequence ID" value="KKK36219.1"/>
    <property type="molecule type" value="Genomic_DNA"/>
</dbReference>
<dbReference type="AlphaFoldDB" id="A0A0M2SNQ4"/>
<dbReference type="Pfam" id="PF19651">
    <property type="entry name" value="DUF6154"/>
    <property type="match status" value="1"/>
</dbReference>
<dbReference type="OrthoDB" id="2381948at2"/>
<accession>A0A0M2SNQ4</accession>
<dbReference type="InterPro" id="IPR046152">
    <property type="entry name" value="DUF6154"/>
</dbReference>
<evidence type="ECO:0000313" key="1">
    <source>
        <dbReference type="EMBL" id="KKK36219.1"/>
    </source>
</evidence>